<dbReference type="InterPro" id="IPR029063">
    <property type="entry name" value="SAM-dependent_MTases_sf"/>
</dbReference>
<evidence type="ECO:0000256" key="4">
    <source>
        <dbReference type="ARBA" id="ARBA00013346"/>
    </source>
</evidence>
<evidence type="ECO:0000256" key="5">
    <source>
        <dbReference type="ARBA" id="ARBA00022490"/>
    </source>
</evidence>
<dbReference type="PANTHER" id="PTHR11579">
    <property type="entry name" value="PROTEIN-L-ISOASPARTATE O-METHYLTRANSFERASE"/>
    <property type="match status" value="1"/>
</dbReference>
<evidence type="ECO:0000256" key="1">
    <source>
        <dbReference type="ARBA" id="ARBA00004496"/>
    </source>
</evidence>
<proteinExistence type="inferred from homology"/>
<dbReference type="EMBL" id="RQGM01000007">
    <property type="protein sequence ID" value="TGL89480.1"/>
    <property type="molecule type" value="Genomic_DNA"/>
</dbReference>
<protein>
    <recommendedName>
        <fullName evidence="4">Protein-L-isoaspartate O-methyltransferase</fullName>
        <ecNumber evidence="3">2.1.1.77</ecNumber>
    </recommendedName>
    <alternativeName>
        <fullName evidence="11">L-isoaspartyl protein carboxyl methyltransferase</fullName>
    </alternativeName>
    <alternativeName>
        <fullName evidence="9">Protein L-isoaspartyl methyltransferase</fullName>
    </alternativeName>
    <alternativeName>
        <fullName evidence="10">Protein-beta-aspartate methyltransferase</fullName>
    </alternativeName>
</protein>
<evidence type="ECO:0000256" key="11">
    <source>
        <dbReference type="ARBA" id="ARBA00031350"/>
    </source>
</evidence>
<name>A0A6N4QYD8_9LEPT</name>
<dbReference type="GO" id="GO:0004719">
    <property type="term" value="F:protein-L-isoaspartate (D-aspartate) O-methyltransferase activity"/>
    <property type="evidence" value="ECO:0007669"/>
    <property type="project" value="UniProtKB-EC"/>
</dbReference>
<keyword evidence="8" id="KW-0949">S-adenosyl-L-methionine</keyword>
<evidence type="ECO:0000256" key="2">
    <source>
        <dbReference type="ARBA" id="ARBA00005369"/>
    </source>
</evidence>
<evidence type="ECO:0000256" key="9">
    <source>
        <dbReference type="ARBA" id="ARBA00030757"/>
    </source>
</evidence>
<evidence type="ECO:0000313" key="13">
    <source>
        <dbReference type="Proteomes" id="UP000297613"/>
    </source>
</evidence>
<dbReference type="AlphaFoldDB" id="A0A6N4QYD8"/>
<evidence type="ECO:0000256" key="8">
    <source>
        <dbReference type="ARBA" id="ARBA00022691"/>
    </source>
</evidence>
<evidence type="ECO:0000256" key="10">
    <source>
        <dbReference type="ARBA" id="ARBA00031323"/>
    </source>
</evidence>
<reference evidence="12 13" key="1">
    <citation type="journal article" date="2019" name="PLoS Negl. Trop. Dis.">
        <title>Revisiting the worldwide diversity of Leptospira species in the environment.</title>
        <authorList>
            <person name="Vincent A.T."/>
            <person name="Schiettekatte O."/>
            <person name="Bourhy P."/>
            <person name="Veyrier F.J."/>
            <person name="Picardeau M."/>
        </authorList>
    </citation>
    <scope>NUCLEOTIDE SEQUENCE [LARGE SCALE GENOMIC DNA]</scope>
    <source>
        <strain evidence="12 13">201702445</strain>
    </source>
</reference>
<gene>
    <name evidence="12" type="ORF">EHQ83_01755</name>
</gene>
<keyword evidence="7 12" id="KW-0808">Transferase</keyword>
<dbReference type="EC" id="2.1.1.77" evidence="3"/>
<keyword evidence="6 12" id="KW-0489">Methyltransferase</keyword>
<dbReference type="Pfam" id="PF01135">
    <property type="entry name" value="PCMT"/>
    <property type="match status" value="1"/>
</dbReference>
<dbReference type="SUPFAM" id="SSF53335">
    <property type="entry name" value="S-adenosyl-L-methionine-dependent methyltransferases"/>
    <property type="match status" value="1"/>
</dbReference>
<evidence type="ECO:0000313" key="12">
    <source>
        <dbReference type="EMBL" id="TGL89480.1"/>
    </source>
</evidence>
<dbReference type="GO" id="GO:0005737">
    <property type="term" value="C:cytoplasm"/>
    <property type="evidence" value="ECO:0007669"/>
    <property type="project" value="UniProtKB-SubCell"/>
</dbReference>
<comment type="subcellular location">
    <subcellularLocation>
        <location evidence="1">Cytoplasm</location>
    </subcellularLocation>
</comment>
<organism evidence="12 13">
    <name type="scientific">Leptospira yasudae</name>
    <dbReference type="NCBI Taxonomy" id="2202201"/>
    <lineage>
        <taxon>Bacteria</taxon>
        <taxon>Pseudomonadati</taxon>
        <taxon>Spirochaetota</taxon>
        <taxon>Spirochaetia</taxon>
        <taxon>Leptospirales</taxon>
        <taxon>Leptospiraceae</taxon>
        <taxon>Leptospira</taxon>
    </lineage>
</organism>
<comment type="similarity">
    <text evidence="2">Belongs to the methyltransferase superfamily. L-isoaspartyl/D-aspartyl protein methyltransferase family.</text>
</comment>
<keyword evidence="5" id="KW-0963">Cytoplasm</keyword>
<evidence type="ECO:0000256" key="6">
    <source>
        <dbReference type="ARBA" id="ARBA00022603"/>
    </source>
</evidence>
<dbReference type="InterPro" id="IPR000682">
    <property type="entry name" value="PCMT"/>
</dbReference>
<evidence type="ECO:0000256" key="7">
    <source>
        <dbReference type="ARBA" id="ARBA00022679"/>
    </source>
</evidence>
<dbReference type="Gene3D" id="3.40.50.150">
    <property type="entry name" value="Vaccinia Virus protein VP39"/>
    <property type="match status" value="1"/>
</dbReference>
<sequence length="221" mass="24976">MSSPLKICDPSLRLEERNNMVDSQIAARGIRDNRILSAMRSIPRECFVPNSHAPQAYEDKPLPIGCHQTISQPFMVAWMSLLLEVKKGDRIFEIGTGSGYQSAVLIFLGAQLFSVEYFDALHRNAIQNLERWSPRCTESNRFLVGSAPKLLKPEFQFDKMISCAALPDLPGVDSCYFRSLVPGGIFIFPLGKEEQFLMIARRDLHHWSFETKGGVKFVPLL</sequence>
<dbReference type="GO" id="GO:0032259">
    <property type="term" value="P:methylation"/>
    <property type="evidence" value="ECO:0007669"/>
    <property type="project" value="UniProtKB-KW"/>
</dbReference>
<dbReference type="Proteomes" id="UP000297613">
    <property type="component" value="Unassembled WGS sequence"/>
</dbReference>
<dbReference type="PANTHER" id="PTHR11579:SF0">
    <property type="entry name" value="PROTEIN-L-ISOASPARTATE(D-ASPARTATE) O-METHYLTRANSFERASE"/>
    <property type="match status" value="1"/>
</dbReference>
<dbReference type="CDD" id="cd02440">
    <property type="entry name" value="AdoMet_MTases"/>
    <property type="match status" value="1"/>
</dbReference>
<evidence type="ECO:0000256" key="3">
    <source>
        <dbReference type="ARBA" id="ARBA00011890"/>
    </source>
</evidence>
<dbReference type="RefSeq" id="WP_135574686.1">
    <property type="nucleotide sequence ID" value="NZ_RQGK01000010.1"/>
</dbReference>
<accession>A0A6N4QYD8</accession>
<comment type="caution">
    <text evidence="12">The sequence shown here is derived from an EMBL/GenBank/DDBJ whole genome shotgun (WGS) entry which is preliminary data.</text>
</comment>